<feature type="transmembrane region" description="Helical" evidence="5">
    <location>
        <begin position="21"/>
        <end position="43"/>
    </location>
</feature>
<evidence type="ECO:0000313" key="8">
    <source>
        <dbReference type="Proteomes" id="UP000663860"/>
    </source>
</evidence>
<name>A0A814J2A7_9BILA</name>
<feature type="transmembrane region" description="Helical" evidence="5">
    <location>
        <begin position="354"/>
        <end position="378"/>
    </location>
</feature>
<dbReference type="InterPro" id="IPR017452">
    <property type="entry name" value="GPCR_Rhodpsn_7TM"/>
</dbReference>
<feature type="transmembrane region" description="Helical" evidence="5">
    <location>
        <begin position="232"/>
        <end position="258"/>
    </location>
</feature>
<reference evidence="7" key="1">
    <citation type="submission" date="2021-02" db="EMBL/GenBank/DDBJ databases">
        <authorList>
            <person name="Nowell W R."/>
        </authorList>
    </citation>
    <scope>NUCLEOTIDE SEQUENCE</scope>
</reference>
<dbReference type="GO" id="GO:0016020">
    <property type="term" value="C:membrane"/>
    <property type="evidence" value="ECO:0007669"/>
    <property type="project" value="UniProtKB-SubCell"/>
</dbReference>
<dbReference type="Pfam" id="PF00001">
    <property type="entry name" value="7tm_1"/>
    <property type="match status" value="1"/>
</dbReference>
<keyword evidence="2 5" id="KW-0812">Transmembrane</keyword>
<feature type="transmembrane region" description="Helical" evidence="5">
    <location>
        <begin position="183"/>
        <end position="211"/>
    </location>
</feature>
<dbReference type="InterPro" id="IPR000276">
    <property type="entry name" value="GPCR_Rhodpsn"/>
</dbReference>
<sequence length="401" mass="46502">MAFSNDSITIDIEPWFIPIDIFKISCAIIAIILALIFLHIILFEKSCHTVPMLLVSNSYLAQLIYAIDVLLIALFTLQNDRKQNQFGYSFCILGVIMAFNNDSIAIDIEPWFIPIDIFKISCAIIAIILALIFLYIILFEKSCHTVPMLLVSNSYLAQLIYAIDVLLIALFTLQNDRKQNQFGYSFCILGGSISYAITMIQMYSYLLQAVYRYITVTYPSRLFWQSVRLQTILIIITWICGTIYIIVLIFTDQIIYLIDDQICQMPLRLSFLTIFNAFYIYMFPLGAIMVIYFKMVLYVREMGKRATPANTLIRAQRELRMIHRIVTLVLFLMILGVPYVLFILMSFFNSAPKYHFRIAYIFIVISLVFMMIALFQIAEPLKASIMKKLRRRPIDIVPTFT</sequence>
<dbReference type="SUPFAM" id="SSF81321">
    <property type="entry name" value="Family A G protein-coupled receptor-like"/>
    <property type="match status" value="1"/>
</dbReference>
<organism evidence="7 8">
    <name type="scientific">Adineta steineri</name>
    <dbReference type="NCBI Taxonomy" id="433720"/>
    <lineage>
        <taxon>Eukaryota</taxon>
        <taxon>Metazoa</taxon>
        <taxon>Spiralia</taxon>
        <taxon>Gnathifera</taxon>
        <taxon>Rotifera</taxon>
        <taxon>Eurotatoria</taxon>
        <taxon>Bdelloidea</taxon>
        <taxon>Adinetida</taxon>
        <taxon>Adinetidae</taxon>
        <taxon>Adineta</taxon>
    </lineage>
</organism>
<feature type="transmembrane region" description="Helical" evidence="5">
    <location>
        <begin position="118"/>
        <end position="138"/>
    </location>
</feature>
<feature type="transmembrane region" description="Helical" evidence="5">
    <location>
        <begin position="150"/>
        <end position="171"/>
    </location>
</feature>
<feature type="transmembrane region" description="Helical" evidence="5">
    <location>
        <begin position="86"/>
        <end position="106"/>
    </location>
</feature>
<feature type="transmembrane region" description="Helical" evidence="5">
    <location>
        <begin position="321"/>
        <end position="348"/>
    </location>
</feature>
<keyword evidence="3 5" id="KW-1133">Transmembrane helix</keyword>
<evidence type="ECO:0000256" key="3">
    <source>
        <dbReference type="ARBA" id="ARBA00022989"/>
    </source>
</evidence>
<evidence type="ECO:0000256" key="4">
    <source>
        <dbReference type="ARBA" id="ARBA00023136"/>
    </source>
</evidence>
<comment type="caution">
    <text evidence="7">The sequence shown here is derived from an EMBL/GenBank/DDBJ whole genome shotgun (WGS) entry which is preliminary data.</text>
</comment>
<evidence type="ECO:0000256" key="5">
    <source>
        <dbReference type="SAM" id="Phobius"/>
    </source>
</evidence>
<accession>A0A814J2A7</accession>
<dbReference type="GO" id="GO:0004930">
    <property type="term" value="F:G protein-coupled receptor activity"/>
    <property type="evidence" value="ECO:0007669"/>
    <property type="project" value="InterPro"/>
</dbReference>
<comment type="subcellular location">
    <subcellularLocation>
        <location evidence="1">Membrane</location>
    </subcellularLocation>
</comment>
<feature type="domain" description="G-protein coupled receptors family 1 profile" evidence="6">
    <location>
        <begin position="129"/>
        <end position="374"/>
    </location>
</feature>
<dbReference type="Gene3D" id="1.20.1070.10">
    <property type="entry name" value="Rhodopsin 7-helix transmembrane proteins"/>
    <property type="match status" value="1"/>
</dbReference>
<keyword evidence="4 5" id="KW-0472">Membrane</keyword>
<proteinExistence type="predicted"/>
<protein>
    <recommendedName>
        <fullName evidence="6">G-protein coupled receptors family 1 profile domain-containing protein</fullName>
    </recommendedName>
</protein>
<dbReference type="AlphaFoldDB" id="A0A814J2A7"/>
<evidence type="ECO:0000259" key="6">
    <source>
        <dbReference type="PROSITE" id="PS50262"/>
    </source>
</evidence>
<gene>
    <name evidence="7" type="ORF">IZO911_LOCUS19317</name>
</gene>
<dbReference type="Proteomes" id="UP000663860">
    <property type="component" value="Unassembled WGS sequence"/>
</dbReference>
<evidence type="ECO:0000256" key="1">
    <source>
        <dbReference type="ARBA" id="ARBA00004370"/>
    </source>
</evidence>
<feature type="transmembrane region" description="Helical" evidence="5">
    <location>
        <begin position="59"/>
        <end position="77"/>
    </location>
</feature>
<evidence type="ECO:0000313" key="7">
    <source>
        <dbReference type="EMBL" id="CAF1032234.1"/>
    </source>
</evidence>
<feature type="transmembrane region" description="Helical" evidence="5">
    <location>
        <begin position="278"/>
        <end position="300"/>
    </location>
</feature>
<evidence type="ECO:0000256" key="2">
    <source>
        <dbReference type="ARBA" id="ARBA00022692"/>
    </source>
</evidence>
<dbReference type="CDD" id="cd00637">
    <property type="entry name" value="7tm_classA_rhodopsin-like"/>
    <property type="match status" value="1"/>
</dbReference>
<dbReference type="PROSITE" id="PS50262">
    <property type="entry name" value="G_PROTEIN_RECEP_F1_2"/>
    <property type="match status" value="1"/>
</dbReference>
<dbReference type="EMBL" id="CAJNOE010000192">
    <property type="protein sequence ID" value="CAF1032234.1"/>
    <property type="molecule type" value="Genomic_DNA"/>
</dbReference>